<evidence type="ECO:0000313" key="1">
    <source>
        <dbReference type="EMBL" id="ABC32321.1"/>
    </source>
</evidence>
<dbReference type="InterPro" id="IPR008018">
    <property type="entry name" value="Phage_tail_attach_FII"/>
</dbReference>
<organism evidence="1 2">
    <name type="scientific">Hahella chejuensis (strain KCTC 2396)</name>
    <dbReference type="NCBI Taxonomy" id="349521"/>
    <lineage>
        <taxon>Bacteria</taxon>
        <taxon>Pseudomonadati</taxon>
        <taxon>Pseudomonadota</taxon>
        <taxon>Gammaproteobacteria</taxon>
        <taxon>Oceanospirillales</taxon>
        <taxon>Hahellaceae</taxon>
        <taxon>Hahella</taxon>
    </lineage>
</organism>
<evidence type="ECO:0008006" key="3">
    <source>
        <dbReference type="Google" id="ProtNLM"/>
    </source>
</evidence>
<sequence length="99" mass="10718">MIARLEALYDAADRAGLLVRAETDGGSASVEFRAPDEPVLDGLALSADYAIRYPASALPTLAVDDEIYIAGVRYQVRDIRAVGDGAERRADLTRLEPLR</sequence>
<protein>
    <recommendedName>
        <fullName evidence="3">Phage protein</fullName>
    </recommendedName>
</protein>
<dbReference type="OrthoDB" id="6057882at2"/>
<dbReference type="AlphaFoldDB" id="Q2SAK3"/>
<dbReference type="Proteomes" id="UP000000238">
    <property type="component" value="Chromosome"/>
</dbReference>
<keyword evidence="2" id="KW-1185">Reference proteome</keyword>
<dbReference type="KEGG" id="hch:HCH_05664"/>
<dbReference type="STRING" id="349521.HCH_05664"/>
<dbReference type="EMBL" id="CP000155">
    <property type="protein sequence ID" value="ABC32321.1"/>
    <property type="molecule type" value="Genomic_DNA"/>
</dbReference>
<gene>
    <name evidence="1" type="ordered locus">HCH_05664</name>
</gene>
<proteinExistence type="predicted"/>
<evidence type="ECO:0000313" key="2">
    <source>
        <dbReference type="Proteomes" id="UP000000238"/>
    </source>
</evidence>
<dbReference type="RefSeq" id="WP_011399380.1">
    <property type="nucleotide sequence ID" value="NC_007645.1"/>
</dbReference>
<dbReference type="GO" id="GO:0019068">
    <property type="term" value="P:virion assembly"/>
    <property type="evidence" value="ECO:0007669"/>
    <property type="project" value="InterPro"/>
</dbReference>
<accession>Q2SAK3</accession>
<name>Q2SAK3_HAHCH</name>
<dbReference type="Pfam" id="PF05354">
    <property type="entry name" value="Phage_attach"/>
    <property type="match status" value="1"/>
</dbReference>
<dbReference type="HOGENOM" id="CLU_2409342_0_0_6"/>
<dbReference type="eggNOG" id="ENOG5032TF5">
    <property type="taxonomic scope" value="Bacteria"/>
</dbReference>
<reference evidence="1 2" key="1">
    <citation type="journal article" date="2005" name="Nucleic Acids Res.">
        <title>Genomic blueprint of Hahella chejuensis, a marine microbe producing an algicidal agent.</title>
        <authorList>
            <person name="Jeong H."/>
            <person name="Yim J.H."/>
            <person name="Lee C."/>
            <person name="Choi S.-H."/>
            <person name="Park Y.K."/>
            <person name="Yoon S.H."/>
            <person name="Hur C.-G."/>
            <person name="Kang H.-Y."/>
            <person name="Kim D."/>
            <person name="Lee H.H."/>
            <person name="Park K.H."/>
            <person name="Park S.-H."/>
            <person name="Park H.-S."/>
            <person name="Lee H.K."/>
            <person name="Oh T.K."/>
            <person name="Kim J.F."/>
        </authorList>
    </citation>
    <scope>NUCLEOTIDE SEQUENCE [LARGE SCALE GENOMIC DNA]</scope>
    <source>
        <strain evidence="1 2">KCTC 2396</strain>
    </source>
</reference>